<sequence>MNPVVTTMKELPVTERPYEKCAAGGPGILSDAELLAVILKSGCHGMTALELSQQLLLRSRSGHPLADITRSTLKELTAIPGIGTVKAIQLQCLGELSGRMAKENARERICMTSAASIADYFMEDLCHLEHEEIWAALFDTKNHLLRAVTLSKGTVNASVISPREVFLAALRHQAVFLILLHNHPSGDPSPSREDILLTHRMVSAGEILGISLLDHIIIGDHCYFSLKERNMI</sequence>
<dbReference type="AlphaFoldDB" id="A0AAE3E9H7"/>
<dbReference type="GO" id="GO:0008237">
    <property type="term" value="F:metallopeptidase activity"/>
    <property type="evidence" value="ECO:0007669"/>
    <property type="project" value="UniProtKB-KW"/>
</dbReference>
<evidence type="ECO:0000256" key="1">
    <source>
        <dbReference type="ARBA" id="ARBA00010243"/>
    </source>
</evidence>
<dbReference type="NCBIfam" id="NF000642">
    <property type="entry name" value="PRK00024.1"/>
    <property type="match status" value="1"/>
</dbReference>
<dbReference type="Pfam" id="PF04002">
    <property type="entry name" value="RadC"/>
    <property type="match status" value="1"/>
</dbReference>
<dbReference type="Pfam" id="PF20582">
    <property type="entry name" value="UPF0758_N"/>
    <property type="match status" value="1"/>
</dbReference>
<dbReference type="InterPro" id="IPR037518">
    <property type="entry name" value="MPN"/>
</dbReference>
<dbReference type="PROSITE" id="PS50249">
    <property type="entry name" value="MPN"/>
    <property type="match status" value="1"/>
</dbReference>
<dbReference type="InterPro" id="IPR025657">
    <property type="entry name" value="RadC_JAB"/>
</dbReference>
<keyword evidence="4" id="KW-0378">Hydrolase</keyword>
<keyword evidence="2" id="KW-0645">Protease</keyword>
<dbReference type="PANTHER" id="PTHR30471:SF3">
    <property type="entry name" value="UPF0758 PROTEIN YEES-RELATED"/>
    <property type="match status" value="1"/>
</dbReference>
<dbReference type="InterPro" id="IPR046778">
    <property type="entry name" value="UPF0758_N"/>
</dbReference>
<keyword evidence="5" id="KW-0862">Zinc</keyword>
<evidence type="ECO:0000256" key="2">
    <source>
        <dbReference type="ARBA" id="ARBA00022670"/>
    </source>
</evidence>
<comment type="caution">
    <text evidence="9">The sequence shown here is derived from an EMBL/GenBank/DDBJ whole genome shotgun (WGS) entry which is preliminary data.</text>
</comment>
<keyword evidence="3" id="KW-0479">Metal-binding</keyword>
<dbReference type="RefSeq" id="WP_308453150.1">
    <property type="nucleotide sequence ID" value="NZ_JAJEQR010000012.1"/>
</dbReference>
<comment type="similarity">
    <text evidence="1 7">Belongs to the UPF0758 family.</text>
</comment>
<evidence type="ECO:0000259" key="8">
    <source>
        <dbReference type="PROSITE" id="PS50249"/>
    </source>
</evidence>
<dbReference type="CDD" id="cd08071">
    <property type="entry name" value="MPN_DUF2466"/>
    <property type="match status" value="1"/>
</dbReference>
<dbReference type="GO" id="GO:0006508">
    <property type="term" value="P:proteolysis"/>
    <property type="evidence" value="ECO:0007669"/>
    <property type="project" value="UniProtKB-KW"/>
</dbReference>
<evidence type="ECO:0000313" key="9">
    <source>
        <dbReference type="EMBL" id="MCC2230479.1"/>
    </source>
</evidence>
<evidence type="ECO:0000256" key="7">
    <source>
        <dbReference type="RuleBase" id="RU003797"/>
    </source>
</evidence>
<dbReference type="InterPro" id="IPR020891">
    <property type="entry name" value="UPF0758_CS"/>
</dbReference>
<dbReference type="NCBIfam" id="TIGR00608">
    <property type="entry name" value="radc"/>
    <property type="match status" value="1"/>
</dbReference>
<evidence type="ECO:0000256" key="5">
    <source>
        <dbReference type="ARBA" id="ARBA00022833"/>
    </source>
</evidence>
<keyword evidence="6" id="KW-0482">Metalloprotease</keyword>
<evidence type="ECO:0000256" key="6">
    <source>
        <dbReference type="ARBA" id="ARBA00023049"/>
    </source>
</evidence>
<dbReference type="PROSITE" id="PS01302">
    <property type="entry name" value="UPF0758"/>
    <property type="match status" value="1"/>
</dbReference>
<accession>A0AAE3E9H7</accession>
<proteinExistence type="inferred from homology"/>
<keyword evidence="10" id="KW-1185">Reference proteome</keyword>
<protein>
    <submittedName>
        <fullName evidence="9">DNA repair protein RadC</fullName>
    </submittedName>
</protein>
<dbReference type="PANTHER" id="PTHR30471">
    <property type="entry name" value="DNA REPAIR PROTEIN RADC"/>
    <property type="match status" value="1"/>
</dbReference>
<feature type="domain" description="MPN" evidence="8">
    <location>
        <begin position="110"/>
        <end position="232"/>
    </location>
</feature>
<dbReference type="Gene3D" id="3.40.140.10">
    <property type="entry name" value="Cytidine Deaminase, domain 2"/>
    <property type="match status" value="1"/>
</dbReference>
<dbReference type="GO" id="GO:0046872">
    <property type="term" value="F:metal ion binding"/>
    <property type="evidence" value="ECO:0007669"/>
    <property type="project" value="UniProtKB-KW"/>
</dbReference>
<reference evidence="9" key="1">
    <citation type="submission" date="2021-10" db="EMBL/GenBank/DDBJ databases">
        <title>Anaerobic single-cell dispensing facilitates the cultivation of human gut bacteria.</title>
        <authorList>
            <person name="Afrizal A."/>
        </authorList>
    </citation>
    <scope>NUCLEOTIDE SEQUENCE</scope>
    <source>
        <strain evidence="9">CLA-AA-H215</strain>
    </source>
</reference>
<gene>
    <name evidence="9" type="primary">radC</name>
    <name evidence="9" type="ORF">LKD81_05620</name>
</gene>
<name>A0AAE3E9H7_9FIRM</name>
<dbReference type="InterPro" id="IPR001405">
    <property type="entry name" value="UPF0758"/>
</dbReference>
<dbReference type="EMBL" id="JAJEQR010000012">
    <property type="protein sequence ID" value="MCC2230479.1"/>
    <property type="molecule type" value="Genomic_DNA"/>
</dbReference>
<dbReference type="Proteomes" id="UP001198182">
    <property type="component" value="Unassembled WGS sequence"/>
</dbReference>
<evidence type="ECO:0000256" key="4">
    <source>
        <dbReference type="ARBA" id="ARBA00022801"/>
    </source>
</evidence>
<organism evidence="9 10">
    <name type="scientific">Hominifimenecus microfluidus</name>
    <dbReference type="NCBI Taxonomy" id="2885348"/>
    <lineage>
        <taxon>Bacteria</taxon>
        <taxon>Bacillati</taxon>
        <taxon>Bacillota</taxon>
        <taxon>Clostridia</taxon>
        <taxon>Lachnospirales</taxon>
        <taxon>Lachnospiraceae</taxon>
        <taxon>Hominifimenecus</taxon>
    </lineage>
</organism>
<evidence type="ECO:0000313" key="10">
    <source>
        <dbReference type="Proteomes" id="UP001198182"/>
    </source>
</evidence>
<evidence type="ECO:0000256" key="3">
    <source>
        <dbReference type="ARBA" id="ARBA00022723"/>
    </source>
</evidence>